<evidence type="ECO:0000256" key="1">
    <source>
        <dbReference type="ARBA" id="ARBA00022801"/>
    </source>
</evidence>
<dbReference type="AlphaFoldDB" id="A0A221MAV2"/>
<dbReference type="Proteomes" id="UP000204391">
    <property type="component" value="Chromosome"/>
</dbReference>
<dbReference type="PANTHER" id="PTHR12304">
    <property type="entry name" value="INOSINE-URIDINE PREFERRING NUCLEOSIDE HYDROLASE"/>
    <property type="match status" value="1"/>
</dbReference>
<keyword evidence="1 4" id="KW-0378">Hydrolase</keyword>
<reference evidence="4 5" key="1">
    <citation type="journal article" date="2003" name="Int. J. Syst. Evol. Microbiol.">
        <title>Virgibacillus carmonensis sp. nov., Virgibacillus necropolis sp. nov. and Virgibacillus picturae sp. nov., three novel species isolated from deteriorated mural paintings, transfer of the species of the genus salibacillus to Virgibacillus, as Virgibacillus marismortui comb. nov. and Virgibacillus salexigens comb. nov., and emended description of the genus Virgibacillus.</title>
        <authorList>
            <person name="Heyrman J."/>
            <person name="Logan N.A."/>
            <person name="Busse H.J."/>
            <person name="Balcaen A."/>
            <person name="Lebbe L."/>
            <person name="Rodriguez-Diaz M."/>
            <person name="Swings J."/>
            <person name="De Vos P."/>
        </authorList>
    </citation>
    <scope>NUCLEOTIDE SEQUENCE [LARGE SCALE GENOMIC DNA]</scope>
    <source>
        <strain evidence="4 5">LMG 19488</strain>
    </source>
</reference>
<dbReference type="OrthoDB" id="9797882at2"/>
<dbReference type="PANTHER" id="PTHR12304:SF4">
    <property type="entry name" value="URIDINE NUCLEOSIDASE"/>
    <property type="match status" value="1"/>
</dbReference>
<dbReference type="EMBL" id="CP022437">
    <property type="protein sequence ID" value="ASN04771.1"/>
    <property type="molecule type" value="Genomic_DNA"/>
</dbReference>
<evidence type="ECO:0000259" key="3">
    <source>
        <dbReference type="Pfam" id="PF01156"/>
    </source>
</evidence>
<dbReference type="InterPro" id="IPR036452">
    <property type="entry name" value="Ribo_hydro-like"/>
</dbReference>
<dbReference type="SUPFAM" id="SSF53590">
    <property type="entry name" value="Nucleoside hydrolase"/>
    <property type="match status" value="1"/>
</dbReference>
<evidence type="ECO:0000313" key="4">
    <source>
        <dbReference type="EMBL" id="ASN04771.1"/>
    </source>
</evidence>
<dbReference type="RefSeq" id="WP_089531622.1">
    <property type="nucleotide sequence ID" value="NZ_CP022437.1"/>
</dbReference>
<feature type="domain" description="Inosine/uridine-preferring nucleoside hydrolase" evidence="3">
    <location>
        <begin position="5"/>
        <end position="305"/>
    </location>
</feature>
<dbReference type="CDD" id="cd00455">
    <property type="entry name" value="nuc_hydro"/>
    <property type="match status" value="1"/>
</dbReference>
<dbReference type="Gene3D" id="3.90.245.10">
    <property type="entry name" value="Ribonucleoside hydrolase-like"/>
    <property type="match status" value="1"/>
</dbReference>
<accession>A0A221MAV2</accession>
<name>A0A221MAV2_9BACI</name>
<protein>
    <submittedName>
        <fullName evidence="4">Nucleoside hydrolase</fullName>
    </submittedName>
</protein>
<dbReference type="GO" id="GO:0006152">
    <property type="term" value="P:purine nucleoside catabolic process"/>
    <property type="evidence" value="ECO:0007669"/>
    <property type="project" value="TreeGrafter"/>
</dbReference>
<dbReference type="GO" id="GO:0008477">
    <property type="term" value="F:purine nucleosidase activity"/>
    <property type="evidence" value="ECO:0007669"/>
    <property type="project" value="TreeGrafter"/>
</dbReference>
<evidence type="ECO:0000313" key="5">
    <source>
        <dbReference type="Proteomes" id="UP000204391"/>
    </source>
</evidence>
<sequence length="321" mass="35799">MAQKVLLFGDIGIDDTVALIYAHLNDQIDVVGVVADYGNVPRDKALANVRYIKELFNIPEELAIISGAELPMTGEIPKFFPEIHGEYGLGPIIPPNANDDYEIENFFQIVTIIEKYQDELVIVNIGRLTSLATMFILYKSLMSSIKGFYIMGGAFWVPGNVTAVSEANFYADPIAAKIVLDNAHNVTIIPLNVTLQAIVTPQMVDYIANIGKAKIIKPLLDYYYDFYKSRNPSIQGSPMHDVLTLMVPIHEDMLTFDMLPVQIVQGKEGVARGQSIADIRPYIKNGIVGEQKHRIAFGLDYRKFYIEFMSVMTGGKRRGAN</sequence>
<dbReference type="InterPro" id="IPR023186">
    <property type="entry name" value="IUNH"/>
</dbReference>
<keyword evidence="2" id="KW-0326">Glycosidase</keyword>
<evidence type="ECO:0000256" key="2">
    <source>
        <dbReference type="ARBA" id="ARBA00023295"/>
    </source>
</evidence>
<dbReference type="KEGG" id="vne:CFK40_06945"/>
<dbReference type="Pfam" id="PF01156">
    <property type="entry name" value="IU_nuc_hydro"/>
    <property type="match status" value="1"/>
</dbReference>
<proteinExistence type="predicted"/>
<dbReference type="InterPro" id="IPR001910">
    <property type="entry name" value="Inosine/uridine_hydrolase_dom"/>
</dbReference>
<gene>
    <name evidence="4" type="ORF">CFK40_06945</name>
</gene>
<dbReference type="GO" id="GO:0005829">
    <property type="term" value="C:cytosol"/>
    <property type="evidence" value="ECO:0007669"/>
    <property type="project" value="TreeGrafter"/>
</dbReference>
<keyword evidence="5" id="KW-1185">Reference proteome</keyword>
<organism evidence="4 5">
    <name type="scientific">Virgibacillus necropolis</name>
    <dbReference type="NCBI Taxonomy" id="163877"/>
    <lineage>
        <taxon>Bacteria</taxon>
        <taxon>Bacillati</taxon>
        <taxon>Bacillota</taxon>
        <taxon>Bacilli</taxon>
        <taxon>Bacillales</taxon>
        <taxon>Bacillaceae</taxon>
        <taxon>Virgibacillus</taxon>
    </lineage>
</organism>